<comment type="similarity">
    <text evidence="2">Belongs to the glycosyltransferase 2 family.</text>
</comment>
<dbReference type="InterPro" id="IPR054145">
    <property type="entry name" value="MGS_GT"/>
</dbReference>
<gene>
    <name evidence="8" type="primary">gpgS</name>
    <name evidence="8" type="ORF">NMY3_02870</name>
</gene>
<sequence>MSKTEEKSKQEISPKDRSVNPKLVIIFCAKNSEATIENAISKVRQSNYDPDVIVVDGFSTDNTIKIAKRLERTTVIQQPIKKYPGKGIAMRAGLEEALYGKYSNKSTSHTNDSEANIKNHNTYDLALFLDSDIKNLSRDWVDLLVAPILKEGYDMTRGYYDRHPRDGAVTKLIARPMLEVFFPEAPQFQQPLSGEVCAAMKVWSTLIEHNSSGQTPDGWGIDVWLLIETLMNGFKIKEVFMGYKDHTSLDAYREEVGNLRRMAEQVSFTVLNEAVKYNRFDNYRNVVL</sequence>
<dbReference type="KEGG" id="taa:NMY3_02870"/>
<evidence type="ECO:0000313" key="8">
    <source>
        <dbReference type="EMBL" id="ALI37059.1"/>
    </source>
</evidence>
<evidence type="ECO:0000313" key="9">
    <source>
        <dbReference type="Proteomes" id="UP000058925"/>
    </source>
</evidence>
<evidence type="ECO:0000256" key="1">
    <source>
        <dbReference type="ARBA" id="ARBA00001946"/>
    </source>
</evidence>
<keyword evidence="9" id="KW-1185">Reference proteome</keyword>
<name>A0A654M3P2_9ARCH</name>
<dbReference type="Proteomes" id="UP000058925">
    <property type="component" value="Chromosome"/>
</dbReference>
<evidence type="ECO:0000259" key="6">
    <source>
        <dbReference type="Pfam" id="PF00535"/>
    </source>
</evidence>
<protein>
    <submittedName>
        <fullName evidence="8">Glucosyl-3-phosphoglycerate synthase</fullName>
        <ecNumber evidence="8">2.4.1.266</ecNumber>
    </submittedName>
</protein>
<evidence type="ECO:0000256" key="4">
    <source>
        <dbReference type="ARBA" id="ARBA00022679"/>
    </source>
</evidence>
<dbReference type="EC" id="2.4.1.266" evidence="8"/>
<feature type="domain" description="Mannosylglycerate synthase GT" evidence="7">
    <location>
        <begin position="113"/>
        <end position="249"/>
    </location>
</feature>
<dbReference type="InterPro" id="IPR001173">
    <property type="entry name" value="Glyco_trans_2-like"/>
</dbReference>
<keyword evidence="5" id="KW-0460">Magnesium</keyword>
<dbReference type="SUPFAM" id="SSF53448">
    <property type="entry name" value="Nucleotide-diphospho-sugar transferases"/>
    <property type="match status" value="1"/>
</dbReference>
<evidence type="ECO:0000256" key="3">
    <source>
        <dbReference type="ARBA" id="ARBA00022676"/>
    </source>
</evidence>
<evidence type="ECO:0000256" key="2">
    <source>
        <dbReference type="ARBA" id="ARBA00006739"/>
    </source>
</evidence>
<dbReference type="InterPro" id="IPR029044">
    <property type="entry name" value="Nucleotide-diphossugar_trans"/>
</dbReference>
<dbReference type="EMBL" id="CP012850">
    <property type="protein sequence ID" value="ALI37059.1"/>
    <property type="molecule type" value="Genomic_DNA"/>
</dbReference>
<dbReference type="GO" id="GO:0016757">
    <property type="term" value="F:glycosyltransferase activity"/>
    <property type="evidence" value="ECO:0007669"/>
    <property type="project" value="UniProtKB-KW"/>
</dbReference>
<evidence type="ECO:0000256" key="5">
    <source>
        <dbReference type="ARBA" id="ARBA00022842"/>
    </source>
</evidence>
<evidence type="ECO:0000259" key="7">
    <source>
        <dbReference type="Pfam" id="PF21969"/>
    </source>
</evidence>
<organism evidence="8 9">
    <name type="scientific">Candidatus Nitrosocosmicus oleophilus</name>
    <dbReference type="NCBI Taxonomy" id="1353260"/>
    <lineage>
        <taxon>Archaea</taxon>
        <taxon>Nitrososphaerota</taxon>
        <taxon>Nitrososphaeria</taxon>
        <taxon>Nitrososphaerales</taxon>
        <taxon>Nitrososphaeraceae</taxon>
        <taxon>Candidatus Nitrosocosmicus</taxon>
    </lineage>
</organism>
<dbReference type="PANTHER" id="PTHR48090:SF10">
    <property type="entry name" value="GLUCOSYL-3-PHOSPHOGLYCERATE SYNTHASE"/>
    <property type="match status" value="1"/>
</dbReference>
<proteinExistence type="inferred from homology"/>
<comment type="cofactor">
    <cofactor evidence="1">
        <name>Mg(2+)</name>
        <dbReference type="ChEBI" id="CHEBI:18420"/>
    </cofactor>
</comment>
<dbReference type="InterPro" id="IPR050256">
    <property type="entry name" value="Glycosyltransferase_2"/>
</dbReference>
<dbReference type="Pfam" id="PF00535">
    <property type="entry name" value="Glycos_transf_2"/>
    <property type="match status" value="1"/>
</dbReference>
<keyword evidence="3 8" id="KW-0328">Glycosyltransferase</keyword>
<dbReference type="RefSeq" id="WP_196816208.1">
    <property type="nucleotide sequence ID" value="NZ_CP012850.1"/>
</dbReference>
<dbReference type="Gene3D" id="3.90.550.10">
    <property type="entry name" value="Spore Coat Polysaccharide Biosynthesis Protein SpsA, Chain A"/>
    <property type="match status" value="1"/>
</dbReference>
<dbReference type="PANTHER" id="PTHR48090">
    <property type="entry name" value="UNDECAPRENYL-PHOSPHATE 4-DEOXY-4-FORMAMIDO-L-ARABINOSE TRANSFERASE-RELATED"/>
    <property type="match status" value="1"/>
</dbReference>
<reference evidence="9" key="1">
    <citation type="submission" date="2015-10" db="EMBL/GenBank/DDBJ databases">
        <title>Niche specialization of a soil ammonia-oxidizing archaeon, Candidatus Nitrosocosmicus oleophilus.</title>
        <authorList>
            <person name="Jung M.-Y."/>
            <person name="Rhee S.-K."/>
        </authorList>
    </citation>
    <scope>NUCLEOTIDE SEQUENCE [LARGE SCALE GENOMIC DNA]</scope>
    <source>
        <strain evidence="9">MY3</strain>
    </source>
</reference>
<accession>A0A654M3P2</accession>
<dbReference type="Pfam" id="PF21969">
    <property type="entry name" value="MGS_GT"/>
    <property type="match status" value="1"/>
</dbReference>
<dbReference type="AlphaFoldDB" id="A0A654M3P2"/>
<dbReference type="OrthoDB" id="11098at2157"/>
<keyword evidence="4 8" id="KW-0808">Transferase</keyword>
<dbReference type="GeneID" id="60422758"/>
<feature type="domain" description="Glycosyltransferase 2-like" evidence="6">
    <location>
        <begin position="25"/>
        <end position="97"/>
    </location>
</feature>